<dbReference type="InterPro" id="IPR037523">
    <property type="entry name" value="VOC_core"/>
</dbReference>
<dbReference type="PANTHER" id="PTHR39434">
    <property type="match status" value="1"/>
</dbReference>
<gene>
    <name evidence="2" type="ORF">IEC33019_3871</name>
</gene>
<reference evidence="2" key="1">
    <citation type="submission" date="2016-07" db="EMBL/GenBank/DDBJ databases">
        <title>New class B carbapenemase carried by novel plasmid in Pseudomonas putida enviromental strain in eastern Amazonia.</title>
        <authorList>
            <person name="Souza C.O."/>
            <person name="Lima K.V."/>
            <person name="Brasiliense D.M."/>
            <person name="Perez-Chaparro P.J."/>
            <person name="Mamizuka E.M."/>
            <person name="Lima M.O."/>
            <person name="Lima L.N."/>
            <person name="McCulloch J.A."/>
        </authorList>
    </citation>
    <scope>NUCLEOTIDE SEQUENCE [LARGE SCALE GENOMIC DNA]</scope>
    <source>
        <strain evidence="2">IEC33019</strain>
    </source>
</reference>
<dbReference type="Pfam" id="PF00903">
    <property type="entry name" value="Glyoxalase"/>
    <property type="match status" value="1"/>
</dbReference>
<dbReference type="PANTHER" id="PTHR39434:SF1">
    <property type="entry name" value="VOC DOMAIN-CONTAINING PROTEIN"/>
    <property type="match status" value="1"/>
</dbReference>
<sequence>MTAFFHASYHVTNLEESRKFYGEVLGCKEGRASETYIDYDLFGHQISLHLGTPFPTTRTGKVGEHMVLMPHIGLVLQLDDWMAMAERLQAHGVKFDIPPVVRFPGQPGEQRTMFFLDPSGNPIEIKGFKDFKGVFAA</sequence>
<dbReference type="PROSITE" id="PS51819">
    <property type="entry name" value="VOC"/>
    <property type="match status" value="1"/>
</dbReference>
<dbReference type="SUPFAM" id="SSF54593">
    <property type="entry name" value="Glyoxalase/Bleomycin resistance protein/Dihydroxybiphenyl dioxygenase"/>
    <property type="match status" value="1"/>
</dbReference>
<dbReference type="RefSeq" id="WP_070093587.1">
    <property type="nucleotide sequence ID" value="NZ_CP016634.1"/>
</dbReference>
<dbReference type="CDD" id="cd08357">
    <property type="entry name" value="VOC_like"/>
    <property type="match status" value="1"/>
</dbReference>
<dbReference type="AlphaFoldDB" id="A0A1B2FAY7"/>
<dbReference type="InterPro" id="IPR029068">
    <property type="entry name" value="Glyas_Bleomycin-R_OHBP_Dase"/>
</dbReference>
<name>A0A1B2FAY7_PSEPU</name>
<organism evidence="2">
    <name type="scientific">Pseudomonas putida</name>
    <name type="common">Arthrobacter siderocapsulatus</name>
    <dbReference type="NCBI Taxonomy" id="303"/>
    <lineage>
        <taxon>Bacteria</taxon>
        <taxon>Pseudomonadati</taxon>
        <taxon>Pseudomonadota</taxon>
        <taxon>Gammaproteobacteria</taxon>
        <taxon>Pseudomonadales</taxon>
        <taxon>Pseudomonadaceae</taxon>
        <taxon>Pseudomonas</taxon>
    </lineage>
</organism>
<dbReference type="Gene3D" id="3.10.180.10">
    <property type="entry name" value="2,3-Dihydroxybiphenyl 1,2-Dioxygenase, domain 1"/>
    <property type="match status" value="1"/>
</dbReference>
<dbReference type="EMBL" id="CP016634">
    <property type="protein sequence ID" value="ANY89387.1"/>
    <property type="molecule type" value="Genomic_DNA"/>
</dbReference>
<feature type="domain" description="VOC" evidence="1">
    <location>
        <begin position="3"/>
        <end position="128"/>
    </location>
</feature>
<evidence type="ECO:0000259" key="1">
    <source>
        <dbReference type="PROSITE" id="PS51819"/>
    </source>
</evidence>
<evidence type="ECO:0000313" key="2">
    <source>
        <dbReference type="EMBL" id="ANY89387.1"/>
    </source>
</evidence>
<proteinExistence type="predicted"/>
<accession>A0A1B2FAY7</accession>
<protein>
    <submittedName>
        <fullName evidence="2">Glyoxalase-like domain protein</fullName>
    </submittedName>
</protein>
<dbReference type="InterPro" id="IPR004360">
    <property type="entry name" value="Glyas_Fos-R_dOase_dom"/>
</dbReference>